<dbReference type="InterPro" id="IPR032675">
    <property type="entry name" value="LRR_dom_sf"/>
</dbReference>
<evidence type="ECO:0000313" key="1">
    <source>
        <dbReference type="EMBL" id="KAG2379118.1"/>
    </source>
</evidence>
<dbReference type="RefSeq" id="XP_044546380.1">
    <property type="nucleotide sequence ID" value="XM_044697756.1"/>
</dbReference>
<name>A0AA88GMQ8_NAELO</name>
<dbReference type="SUPFAM" id="SSF52047">
    <property type="entry name" value="RNI-like"/>
    <property type="match status" value="1"/>
</dbReference>
<accession>A0AA88GMQ8</accession>
<keyword evidence="2" id="KW-1185">Reference proteome</keyword>
<dbReference type="AlphaFoldDB" id="A0AA88GMQ8"/>
<protein>
    <submittedName>
        <fullName evidence="1">Uncharacterized protein</fullName>
    </submittedName>
</protein>
<dbReference type="GeneID" id="68100210"/>
<dbReference type="Proteomes" id="UP000816034">
    <property type="component" value="Unassembled WGS sequence"/>
</dbReference>
<organism evidence="1 2">
    <name type="scientific">Naegleria lovaniensis</name>
    <name type="common">Amoeba</name>
    <dbReference type="NCBI Taxonomy" id="51637"/>
    <lineage>
        <taxon>Eukaryota</taxon>
        <taxon>Discoba</taxon>
        <taxon>Heterolobosea</taxon>
        <taxon>Tetramitia</taxon>
        <taxon>Eutetramitia</taxon>
        <taxon>Vahlkampfiidae</taxon>
        <taxon>Naegleria</taxon>
    </lineage>
</organism>
<comment type="caution">
    <text evidence="1">The sequence shown here is derived from an EMBL/GenBank/DDBJ whole genome shotgun (WGS) entry which is preliminary data.</text>
</comment>
<dbReference type="Gene3D" id="3.80.10.10">
    <property type="entry name" value="Ribonuclease Inhibitor"/>
    <property type="match status" value="1"/>
</dbReference>
<reference evidence="1 2" key="1">
    <citation type="journal article" date="2018" name="BMC Genomics">
        <title>The genome of Naegleria lovaniensis, the basis for a comparative approach to unravel pathogenicity factors of the human pathogenic amoeba N. fowleri.</title>
        <authorList>
            <person name="Liechti N."/>
            <person name="Schurch N."/>
            <person name="Bruggmann R."/>
            <person name="Wittwer M."/>
        </authorList>
    </citation>
    <scope>NUCLEOTIDE SEQUENCE [LARGE SCALE GENOMIC DNA]</scope>
    <source>
        <strain evidence="1 2">ATCC 30569</strain>
    </source>
</reference>
<dbReference type="EMBL" id="PYSW02000030">
    <property type="protein sequence ID" value="KAG2379118.1"/>
    <property type="molecule type" value="Genomic_DNA"/>
</dbReference>
<evidence type="ECO:0000313" key="2">
    <source>
        <dbReference type="Proteomes" id="UP000816034"/>
    </source>
</evidence>
<gene>
    <name evidence="1" type="ORF">C9374_007756</name>
</gene>
<sequence length="385" mass="45898">MSFVWSRLRYVSREWWETSIRSRNCIDFDQSSVEEFLSRCGVKDSHMKQAWDYVFAYILRNCRNLKRFCVKLKDEREFFNNSHLKLLALRHGNSLQELELTNCVNITETLGFDKTFRKYFGNLKKLTVIGNRFIHHSVLRHLTKLESLRIEKCDKFYRNGDCTHSFSQTLMYFKTDKCSPKHISHLQNLKLLDLSDGSIETQDFRHLTVAHQNNHMPDAVIERVKVDPYEVEPLLSNHVKCKVLQIVEKRCRFPLACMESLLQIYSTVKISLPSSMTLFLSQILSLLSKANLMILDSEDQQRVERLKTAFTYMLENVHSDQHKDVLPSTSLNMMTNFKYWNIDNFFVYHELLRCLPFSVREQFYIEFVERERQEEAREIKFRKLK</sequence>
<proteinExistence type="predicted"/>